<gene>
    <name evidence="2" type="primary">DI617_08965</name>
    <name evidence="2" type="ORF">CDAR_312671</name>
</gene>
<evidence type="ECO:0000313" key="2">
    <source>
        <dbReference type="EMBL" id="GIX70137.1"/>
    </source>
</evidence>
<dbReference type="PANTHER" id="PTHR33273:SF4">
    <property type="entry name" value="ENDONUCLEASE_EXONUCLEASE_PHOSPHATASE DOMAIN-CONTAINING PROTEIN"/>
    <property type="match status" value="1"/>
</dbReference>
<evidence type="ECO:0000259" key="1">
    <source>
        <dbReference type="Pfam" id="PF14529"/>
    </source>
</evidence>
<feature type="domain" description="Endonuclease/exonuclease/phosphatase" evidence="1">
    <location>
        <begin position="71"/>
        <end position="184"/>
    </location>
</feature>
<dbReference type="AlphaFoldDB" id="A0AAV4MEP0"/>
<proteinExistence type="predicted"/>
<evidence type="ECO:0000313" key="3">
    <source>
        <dbReference type="Proteomes" id="UP001054837"/>
    </source>
</evidence>
<dbReference type="InterPro" id="IPR036691">
    <property type="entry name" value="Endo/exonu/phosph_ase_sf"/>
</dbReference>
<comment type="caution">
    <text evidence="2">The sequence shown here is derived from an EMBL/GenBank/DDBJ whole genome shotgun (WGS) entry which is preliminary data.</text>
</comment>
<dbReference type="Proteomes" id="UP001054837">
    <property type="component" value="Unassembled WGS sequence"/>
</dbReference>
<protein>
    <recommendedName>
        <fullName evidence="1">Endonuclease/exonuclease/phosphatase domain-containing protein</fullName>
    </recommendedName>
</protein>
<keyword evidence="3" id="KW-1185">Reference proteome</keyword>
<dbReference type="Gene3D" id="3.60.10.10">
    <property type="entry name" value="Endonuclease/exonuclease/phosphatase"/>
    <property type="match status" value="1"/>
</dbReference>
<dbReference type="InterPro" id="IPR005135">
    <property type="entry name" value="Endo/exonuclease/phosphatase"/>
</dbReference>
<dbReference type="EMBL" id="BPLQ01000337">
    <property type="protein sequence ID" value="GIX70137.1"/>
    <property type="molecule type" value="Genomic_DNA"/>
</dbReference>
<sequence length="210" mass="24057">MYNDFDFLTLNEPYSYDNSIISIPLNYTIAAANNSPQAAIIFKSTHNAQLLFCNEEVVVVQIEFHHQEANLASTYCSPSKNMESNMDILKSPLLRFEELPFIILGDFNAKFRIWGQRDLDHRGSTLLSVCHLMDLTIENNPDSPPSYSSSRGDSCVDLLLTKNLSDNISMEVREEMLNSDHNMLYIEYSLHNTELHFTNKINIKTRLAEN</sequence>
<dbReference type="Pfam" id="PF14529">
    <property type="entry name" value="Exo_endo_phos_2"/>
    <property type="match status" value="1"/>
</dbReference>
<dbReference type="PANTHER" id="PTHR33273">
    <property type="entry name" value="DOMAIN-CONTAINING PROTEIN, PUTATIVE-RELATED"/>
    <property type="match status" value="1"/>
</dbReference>
<dbReference type="SUPFAM" id="SSF56219">
    <property type="entry name" value="DNase I-like"/>
    <property type="match status" value="1"/>
</dbReference>
<organism evidence="2 3">
    <name type="scientific">Caerostris darwini</name>
    <dbReference type="NCBI Taxonomy" id="1538125"/>
    <lineage>
        <taxon>Eukaryota</taxon>
        <taxon>Metazoa</taxon>
        <taxon>Ecdysozoa</taxon>
        <taxon>Arthropoda</taxon>
        <taxon>Chelicerata</taxon>
        <taxon>Arachnida</taxon>
        <taxon>Araneae</taxon>
        <taxon>Araneomorphae</taxon>
        <taxon>Entelegynae</taxon>
        <taxon>Araneoidea</taxon>
        <taxon>Araneidae</taxon>
        <taxon>Caerostris</taxon>
    </lineage>
</organism>
<dbReference type="GO" id="GO:0003824">
    <property type="term" value="F:catalytic activity"/>
    <property type="evidence" value="ECO:0007669"/>
    <property type="project" value="InterPro"/>
</dbReference>
<reference evidence="2 3" key="1">
    <citation type="submission" date="2021-06" db="EMBL/GenBank/DDBJ databases">
        <title>Caerostris darwini draft genome.</title>
        <authorList>
            <person name="Kono N."/>
            <person name="Arakawa K."/>
        </authorList>
    </citation>
    <scope>NUCLEOTIDE SEQUENCE [LARGE SCALE GENOMIC DNA]</scope>
</reference>
<name>A0AAV4MEP0_9ARAC</name>
<accession>A0AAV4MEP0</accession>